<dbReference type="PANTHER" id="PTHR45870">
    <property type="entry name" value="TUBULIN MONOGLYCYLASE TTLL3"/>
    <property type="match status" value="1"/>
</dbReference>
<dbReference type="GO" id="GO:0070736">
    <property type="term" value="F:protein-glycine ligase activity, initiating"/>
    <property type="evidence" value="ECO:0007669"/>
    <property type="project" value="TreeGrafter"/>
</dbReference>
<keyword evidence="2" id="KW-0963">Cytoplasm</keyword>
<dbReference type="SUPFAM" id="SSF56059">
    <property type="entry name" value="Glutathione synthetase ATP-binding domain-like"/>
    <property type="match status" value="1"/>
</dbReference>
<dbReference type="GO" id="GO:0003341">
    <property type="term" value="P:cilium movement"/>
    <property type="evidence" value="ECO:0007669"/>
    <property type="project" value="TreeGrafter"/>
</dbReference>
<name>A0A7E6ERW9_9MOLL</name>
<feature type="compositionally biased region" description="Basic and acidic residues" evidence="7">
    <location>
        <begin position="71"/>
        <end position="82"/>
    </location>
</feature>
<evidence type="ECO:0000256" key="2">
    <source>
        <dbReference type="ARBA" id="ARBA00022490"/>
    </source>
</evidence>
<keyword evidence="4" id="KW-0547">Nucleotide-binding</keyword>
<gene>
    <name evidence="9" type="primary">LOC115209774</name>
</gene>
<evidence type="ECO:0000256" key="6">
    <source>
        <dbReference type="ARBA" id="ARBA00023212"/>
    </source>
</evidence>
<keyword evidence="6" id="KW-0206">Cytoskeleton</keyword>
<dbReference type="GO" id="GO:0005930">
    <property type="term" value="C:axoneme"/>
    <property type="evidence" value="ECO:0007669"/>
    <property type="project" value="TreeGrafter"/>
</dbReference>
<evidence type="ECO:0000256" key="3">
    <source>
        <dbReference type="ARBA" id="ARBA00022598"/>
    </source>
</evidence>
<feature type="region of interest" description="Disordered" evidence="7">
    <location>
        <begin position="1"/>
        <end position="48"/>
    </location>
</feature>
<comment type="subcellular location">
    <subcellularLocation>
        <location evidence="1">Cytoplasm</location>
        <location evidence="1">Cytoskeleton</location>
    </subcellularLocation>
</comment>
<evidence type="ECO:0000256" key="5">
    <source>
        <dbReference type="ARBA" id="ARBA00022840"/>
    </source>
</evidence>
<dbReference type="GO" id="GO:0015630">
    <property type="term" value="C:microtubule cytoskeleton"/>
    <property type="evidence" value="ECO:0007669"/>
    <property type="project" value="TreeGrafter"/>
</dbReference>
<dbReference type="PANTHER" id="PTHR45870:SF2">
    <property type="entry name" value="TUBULIN MONOGLYCYLASE TTLL3"/>
    <property type="match status" value="1"/>
</dbReference>
<organism evidence="8 9">
    <name type="scientific">Octopus sinensis</name>
    <name type="common">East Asian common octopus</name>
    <dbReference type="NCBI Taxonomy" id="2607531"/>
    <lineage>
        <taxon>Eukaryota</taxon>
        <taxon>Metazoa</taxon>
        <taxon>Spiralia</taxon>
        <taxon>Lophotrochozoa</taxon>
        <taxon>Mollusca</taxon>
        <taxon>Cephalopoda</taxon>
        <taxon>Coleoidea</taxon>
        <taxon>Octopodiformes</taxon>
        <taxon>Octopoda</taxon>
        <taxon>Incirrata</taxon>
        <taxon>Octopodidae</taxon>
        <taxon>Octopus</taxon>
    </lineage>
</organism>
<evidence type="ECO:0000313" key="8">
    <source>
        <dbReference type="Proteomes" id="UP000515154"/>
    </source>
</evidence>
<keyword evidence="8" id="KW-1185">Reference proteome</keyword>
<feature type="region of interest" description="Disordered" evidence="7">
    <location>
        <begin position="71"/>
        <end position="111"/>
    </location>
</feature>
<keyword evidence="5" id="KW-0067">ATP-binding</keyword>
<dbReference type="GO" id="GO:0005524">
    <property type="term" value="F:ATP binding"/>
    <property type="evidence" value="ECO:0007669"/>
    <property type="project" value="UniProtKB-KW"/>
</dbReference>
<dbReference type="RefSeq" id="XP_036357502.1">
    <property type="nucleotide sequence ID" value="XM_036501609.1"/>
</dbReference>
<keyword evidence="3" id="KW-0436">Ligase</keyword>
<dbReference type="PROSITE" id="PS51221">
    <property type="entry name" value="TTL"/>
    <property type="match status" value="1"/>
</dbReference>
<evidence type="ECO:0000256" key="1">
    <source>
        <dbReference type="ARBA" id="ARBA00004245"/>
    </source>
</evidence>
<reference evidence="9" key="1">
    <citation type="submission" date="2025-08" db="UniProtKB">
        <authorList>
            <consortium name="RefSeq"/>
        </authorList>
    </citation>
    <scope>IDENTIFICATION</scope>
</reference>
<dbReference type="InterPro" id="IPR051437">
    <property type="entry name" value="TTLL_monoglycylase"/>
</dbReference>
<protein>
    <submittedName>
        <fullName evidence="9">Tubulin monoglycylase TTLL3-like isoform X1</fullName>
    </submittedName>
</protein>
<dbReference type="FunFam" id="3.30.470.20:FF:000032">
    <property type="entry name" value="tubulin monoglycylase TTLL3 isoform X2"/>
    <property type="match status" value="1"/>
</dbReference>
<proteinExistence type="predicted"/>
<feature type="compositionally biased region" description="Polar residues" evidence="7">
    <location>
        <begin position="17"/>
        <end position="42"/>
    </location>
</feature>
<sequence length="907" mass="104956">MDMAKLNGETMSDETGQETLQTESSEGLPTVDTEQNASQQHSNDLDSEYNMIKSYTRIPFKLSKHPASLDEIKLKGSNENTRKRVPKPKNSKSDKDKNAIKSPQHSSDDKLLPAINVHKISKIFPTLNAYKLQLARERTENAMKLNQIFTIQGGYSTVRCCLRQRGWVENCFQMTKICKQPQVKTNPLDDIQDATGDDADNDINEDDNDISNVKLKEEDRLYNIMSRMVRNVQPSLIWVLQRDYVDHRLLNKDQMINHFLHSGVFTTKVGLCLNLRNLPWYDETDPHTFFPRCYLLCHSEEKQEFIDDFNLTACTSILKIVLEAYYSASRRYNKKYNEEIDKIIAVDRRGETENLNFGEKSEKKDQKKTKREILRLPAAIVEQAVRYCDLFLGSKDNQDLDSRVEKSLNEAELADLRHWHYRVIHSDLAIEGVTPALANLCESTLKRLRLQCPQLYLDGKHNIWILKPGAQSRGRGISCYDDLDSILKIDEGNVIKKESKYVIQKYIERPLLIYNCKFDIRQWFLITDWNPLTVWFYKDCYLRFCSQQFTLNDFNASIHLCNNVIQRNYKNGPRAKELPENNMWTHHQFKNYLRMQSSSDLWEESIYPKIKKAIICSVIVSQELVESRKGSFELYGADFMLSDDYIPWLIEINSNPSMQHSTEVTSVLCCKVLEDTLKVVLDRKYNKCCDTGSFELGYKQSVISCPLYLCLNMSIEGQRIKTPTSVGKQILRSPSVRSPSVRSALVRCSSVNSKFKKGNELMPKDMDRISGSLKYRKNTKSVNSNCQFLNDMNAVMNINRSKICKPKACFGKFRTIRPKEENGDQSLLVSTSFGERQFRSRNSKNILLTQRNRRSPEIKSFKQQNHKLSLTECRSSKEAFKAHVRKTLVPNIAHIIFPMISRISALK</sequence>
<accession>A0A7E6ERW9</accession>
<dbReference type="Pfam" id="PF03133">
    <property type="entry name" value="TTL"/>
    <property type="match status" value="1"/>
</dbReference>
<dbReference type="Gene3D" id="3.30.470.20">
    <property type="entry name" value="ATP-grasp fold, B domain"/>
    <property type="match status" value="1"/>
</dbReference>
<dbReference type="Proteomes" id="UP000515154">
    <property type="component" value="Linkage group LG3"/>
</dbReference>
<evidence type="ECO:0000256" key="7">
    <source>
        <dbReference type="SAM" id="MobiDB-lite"/>
    </source>
</evidence>
<dbReference type="GO" id="GO:0060271">
    <property type="term" value="P:cilium assembly"/>
    <property type="evidence" value="ECO:0007669"/>
    <property type="project" value="TreeGrafter"/>
</dbReference>
<dbReference type="InterPro" id="IPR004344">
    <property type="entry name" value="TTL/TTLL_fam"/>
</dbReference>
<evidence type="ECO:0000256" key="4">
    <source>
        <dbReference type="ARBA" id="ARBA00022741"/>
    </source>
</evidence>
<evidence type="ECO:0000313" key="9">
    <source>
        <dbReference type="RefSeq" id="XP_036357502.1"/>
    </source>
</evidence>
<dbReference type="AlphaFoldDB" id="A0A7E6ERW9"/>